<name>A0A212T591_9BACT</name>
<gene>
    <name evidence="1" type="ORF">SAMN06265337_0373</name>
</gene>
<evidence type="ECO:0008006" key="3">
    <source>
        <dbReference type="Google" id="ProtNLM"/>
    </source>
</evidence>
<dbReference type="Gene3D" id="3.40.630.30">
    <property type="match status" value="1"/>
</dbReference>
<reference evidence="2" key="1">
    <citation type="submission" date="2017-06" db="EMBL/GenBank/DDBJ databases">
        <authorList>
            <person name="Varghese N."/>
            <person name="Submissions S."/>
        </authorList>
    </citation>
    <scope>NUCLEOTIDE SEQUENCE [LARGE SCALE GENOMIC DNA]</scope>
    <source>
        <strain evidence="2">DSM 11116</strain>
    </source>
</reference>
<dbReference type="SUPFAM" id="SSF55729">
    <property type="entry name" value="Acyl-CoA N-acyltransferases (Nat)"/>
    <property type="match status" value="1"/>
</dbReference>
<dbReference type="Proteomes" id="UP000198131">
    <property type="component" value="Unassembled WGS sequence"/>
</dbReference>
<proteinExistence type="predicted"/>
<dbReference type="EMBL" id="FYEW01000001">
    <property type="protein sequence ID" value="SNC60991.1"/>
    <property type="molecule type" value="Genomic_DNA"/>
</dbReference>
<evidence type="ECO:0000313" key="1">
    <source>
        <dbReference type="EMBL" id="SNC60991.1"/>
    </source>
</evidence>
<dbReference type="InterPro" id="IPR016181">
    <property type="entry name" value="Acyl_CoA_acyltransferase"/>
</dbReference>
<keyword evidence="2" id="KW-1185">Reference proteome</keyword>
<evidence type="ECO:0000313" key="2">
    <source>
        <dbReference type="Proteomes" id="UP000198131"/>
    </source>
</evidence>
<organism evidence="1 2">
    <name type="scientific">Hymenobacter gelipurpurascens</name>
    <dbReference type="NCBI Taxonomy" id="89968"/>
    <lineage>
        <taxon>Bacteria</taxon>
        <taxon>Pseudomonadati</taxon>
        <taxon>Bacteroidota</taxon>
        <taxon>Cytophagia</taxon>
        <taxon>Cytophagales</taxon>
        <taxon>Hymenobacteraceae</taxon>
        <taxon>Hymenobacter</taxon>
    </lineage>
</organism>
<dbReference type="RefSeq" id="WP_088841721.1">
    <property type="nucleotide sequence ID" value="NZ_FYEW01000001.1"/>
</dbReference>
<accession>A0A212T591</accession>
<dbReference type="OrthoDB" id="5109343at2"/>
<sequence>MQLKLAGLEDIEDVLTLHRKYQIDTILEEDKKDGFVTTNFTREQLTKLIQEEQGLFIARHEEAVMAYVMAASWQYWSVWPIFARMIADLPKLTFAGHTLSTENSYQYGPVCVDKAYRGSGLLEAIFEFAREKMSHRYPVLVTFINQINTRSYRAHTQKLGLVVLAEFEFNNNHYLELAYDTSKSLSLHQSTHGQH</sequence>
<dbReference type="AlphaFoldDB" id="A0A212T591"/>
<protein>
    <recommendedName>
        <fullName evidence="3">N-acetyltransferase domain-containing protein</fullName>
    </recommendedName>
</protein>